<dbReference type="Gene3D" id="3.30.750.200">
    <property type="match status" value="1"/>
</dbReference>
<reference evidence="3 4" key="1">
    <citation type="submission" date="2011-08" db="EMBL/GenBank/DDBJ databases">
        <title>The Genome Sequence of Alistipes indistinctus YIT 12060.</title>
        <authorList>
            <consortium name="The Broad Institute Genome Sequencing Platform"/>
            <person name="Earl A."/>
            <person name="Ward D."/>
            <person name="Feldgarden M."/>
            <person name="Gevers D."/>
            <person name="Morotomi M."/>
            <person name="Young S.K."/>
            <person name="Zeng Q."/>
            <person name="Gargeya S."/>
            <person name="Fitzgerald M."/>
            <person name="Haas B."/>
            <person name="Abouelleil A."/>
            <person name="Alvarado L."/>
            <person name="Arachchi H.M."/>
            <person name="Berlin A."/>
            <person name="Brown A."/>
            <person name="Chapman S.B."/>
            <person name="Chen Z."/>
            <person name="Dunbar C."/>
            <person name="Freedman E."/>
            <person name="Gearin G."/>
            <person name="Gellesch M."/>
            <person name="Goldberg J."/>
            <person name="Griggs A."/>
            <person name="Gujja S."/>
            <person name="Heiman D."/>
            <person name="Howarth C."/>
            <person name="Larson L."/>
            <person name="Lui A."/>
            <person name="MacDonald P.J.P."/>
            <person name="Montmayeur A."/>
            <person name="Murphy C."/>
            <person name="Neiman D."/>
            <person name="Pearson M."/>
            <person name="Priest M."/>
            <person name="Roberts A."/>
            <person name="Saif S."/>
            <person name="Shea T."/>
            <person name="Shenoy N."/>
            <person name="Sisk P."/>
            <person name="Stolte C."/>
            <person name="Sykes S."/>
            <person name="Wortman J."/>
            <person name="Nusbaum C."/>
            <person name="Birren B."/>
        </authorList>
    </citation>
    <scope>NUCLEOTIDE SEQUENCE [LARGE SCALE GENOMIC DNA]</scope>
    <source>
        <strain evidence="3 4">YIT 12060</strain>
    </source>
</reference>
<dbReference type="Pfam" id="PF04055">
    <property type="entry name" value="Radical_SAM"/>
    <property type="match status" value="1"/>
</dbReference>
<dbReference type="AlphaFoldDB" id="G5H5J9"/>
<dbReference type="Proteomes" id="UP000006008">
    <property type="component" value="Unassembled WGS sequence"/>
</dbReference>
<dbReference type="GO" id="GO:0003824">
    <property type="term" value="F:catalytic activity"/>
    <property type="evidence" value="ECO:0007669"/>
    <property type="project" value="InterPro"/>
</dbReference>
<dbReference type="EMBL" id="ADLD01000003">
    <property type="protein sequence ID" value="EHB93438.1"/>
    <property type="molecule type" value="Genomic_DNA"/>
</dbReference>
<evidence type="ECO:0000313" key="3">
    <source>
        <dbReference type="EMBL" id="EHB93438.1"/>
    </source>
</evidence>
<dbReference type="GO" id="GO:0006779">
    <property type="term" value="P:porphyrin-containing compound biosynthetic process"/>
    <property type="evidence" value="ECO:0007669"/>
    <property type="project" value="TreeGrafter"/>
</dbReference>
<dbReference type="Pfam" id="PF06969">
    <property type="entry name" value="HemN_C"/>
    <property type="match status" value="1"/>
</dbReference>
<dbReference type="STRING" id="742725.HMPREF9450_00209"/>
<keyword evidence="4" id="KW-1185">Reference proteome</keyword>
<dbReference type="SFLD" id="SFLDS00029">
    <property type="entry name" value="Radical_SAM"/>
    <property type="match status" value="1"/>
</dbReference>
<evidence type="ECO:0000259" key="2">
    <source>
        <dbReference type="PROSITE" id="PS51918"/>
    </source>
</evidence>
<feature type="compositionally biased region" description="Low complexity" evidence="1">
    <location>
        <begin position="61"/>
        <end position="80"/>
    </location>
</feature>
<sequence length="426" mass="47837">MAGVYIHIPFCKSRCHYCDFFSGTSLERRRELLAALHAELELRAGTAGPFPAGEPLCPANPRTDPAAASRTAPTTTSRTDQAPVSQTTPAKGPGVITLSAANRIETLYFGGGTPSLLTPHELGDFIRQVREQWPDAPLEEVTVEANPDDLSLSYLAALRREGANRLSIGIQSFLDRDLQWMHRRHDARTAVETVKAARRAGFGNLSIDLIYGVPQMTREEWRYNLEQALELQPEHISAYHLTIEPQTPFGRQARRGTLREADPETSRAQFALLREMLCGAGYEHYEVSNFALPERRARHNSHYWDGTPYLGIGPSAHSFDGERRQWNIANLSRYLELLPQGAQCETEALTPDMQYNEYVMTRLRTADGLRTGDLAVRFGARKLQYFLRQAQKFTAAGTLQVESGRYYIPPAHWFISDSVISDLFLA</sequence>
<dbReference type="OrthoDB" id="9808022at2"/>
<feature type="domain" description="Radical SAM core" evidence="2">
    <location>
        <begin position="1"/>
        <end position="283"/>
    </location>
</feature>
<dbReference type="InterPro" id="IPR006638">
    <property type="entry name" value="Elp3/MiaA/NifB-like_rSAM"/>
</dbReference>
<dbReference type="GO" id="GO:0051539">
    <property type="term" value="F:4 iron, 4 sulfur cluster binding"/>
    <property type="evidence" value="ECO:0007669"/>
    <property type="project" value="TreeGrafter"/>
</dbReference>
<dbReference type="HOGENOM" id="CLU_027579_2_2_10"/>
<comment type="caution">
    <text evidence="3">The sequence shown here is derived from an EMBL/GenBank/DDBJ whole genome shotgun (WGS) entry which is preliminary data.</text>
</comment>
<dbReference type="PROSITE" id="PS51918">
    <property type="entry name" value="RADICAL_SAM"/>
    <property type="match status" value="1"/>
</dbReference>
<evidence type="ECO:0000313" key="4">
    <source>
        <dbReference type="Proteomes" id="UP000006008"/>
    </source>
</evidence>
<dbReference type="SMART" id="SM00729">
    <property type="entry name" value="Elp3"/>
    <property type="match status" value="1"/>
</dbReference>
<name>G5H5J9_9BACT</name>
<organism evidence="3 4">
    <name type="scientific">Alistipes indistinctus YIT 12060</name>
    <dbReference type="NCBI Taxonomy" id="742725"/>
    <lineage>
        <taxon>Bacteria</taxon>
        <taxon>Pseudomonadati</taxon>
        <taxon>Bacteroidota</taxon>
        <taxon>Bacteroidia</taxon>
        <taxon>Bacteroidales</taxon>
        <taxon>Rikenellaceae</taxon>
        <taxon>Alistipes</taxon>
    </lineage>
</organism>
<accession>G5H5J9</accession>
<gene>
    <name evidence="3" type="ORF">HMPREF9450_00209</name>
</gene>
<dbReference type="PANTHER" id="PTHR13932:SF5">
    <property type="entry name" value="RADICAL S-ADENOSYL METHIONINE DOMAIN-CONTAINING PROTEIN 1, MITOCHONDRIAL"/>
    <property type="match status" value="1"/>
</dbReference>
<dbReference type="eggNOG" id="COG0635">
    <property type="taxonomic scope" value="Bacteria"/>
</dbReference>
<feature type="region of interest" description="Disordered" evidence="1">
    <location>
        <begin position="47"/>
        <end position="94"/>
    </location>
</feature>
<dbReference type="InterPro" id="IPR007197">
    <property type="entry name" value="rSAM"/>
</dbReference>
<dbReference type="RefSeq" id="WP_009133015.1">
    <property type="nucleotide sequence ID" value="NZ_CP102250.1"/>
</dbReference>
<dbReference type="PATRIC" id="fig|742725.3.peg.237"/>
<proteinExistence type="predicted"/>
<dbReference type="SFLD" id="SFLDG01065">
    <property type="entry name" value="anaerobic_coproporphyrinogen-I"/>
    <property type="match status" value="1"/>
</dbReference>
<dbReference type="PANTHER" id="PTHR13932">
    <property type="entry name" value="COPROPORPHYRINIGEN III OXIDASE"/>
    <property type="match status" value="1"/>
</dbReference>
<protein>
    <submittedName>
        <fullName evidence="3">Oxygen-independent coproporphyrinogen III oxidase</fullName>
    </submittedName>
</protein>
<dbReference type="SUPFAM" id="SSF102114">
    <property type="entry name" value="Radical SAM enzymes"/>
    <property type="match status" value="2"/>
</dbReference>
<evidence type="ECO:0000256" key="1">
    <source>
        <dbReference type="SAM" id="MobiDB-lite"/>
    </source>
</evidence>
<dbReference type="GO" id="GO:0005737">
    <property type="term" value="C:cytoplasm"/>
    <property type="evidence" value="ECO:0007669"/>
    <property type="project" value="TreeGrafter"/>
</dbReference>
<dbReference type="InterPro" id="IPR058240">
    <property type="entry name" value="rSAM_sf"/>
</dbReference>
<dbReference type="InterPro" id="IPR010723">
    <property type="entry name" value="HemN_C"/>
</dbReference>
<dbReference type="GeneID" id="92816632"/>
<dbReference type="InterPro" id="IPR034505">
    <property type="entry name" value="Coproporphyrinogen-III_oxidase"/>
</dbReference>